<feature type="region of interest" description="Disordered" evidence="3">
    <location>
        <begin position="57"/>
        <end position="81"/>
    </location>
</feature>
<dbReference type="GO" id="GO:0006398">
    <property type="term" value="P:mRNA 3'-end processing by stem-loop binding and cleavage"/>
    <property type="evidence" value="ECO:0007669"/>
    <property type="project" value="TreeGrafter"/>
</dbReference>
<comment type="caution">
    <text evidence="7">The sequence shown here is derived from an EMBL/GenBank/DDBJ whole genome shotgun (WGS) entry which is preliminary data.</text>
</comment>
<dbReference type="Gene3D" id="1.10.8.1120">
    <property type="entry name" value="Histone RNA hairpin-binding protein RNA-binding domain"/>
    <property type="match status" value="1"/>
</dbReference>
<dbReference type="GO" id="GO:0051028">
    <property type="term" value="P:mRNA transport"/>
    <property type="evidence" value="ECO:0007669"/>
    <property type="project" value="TreeGrafter"/>
</dbReference>
<evidence type="ECO:0000313" key="6">
    <source>
        <dbReference type="EMBL" id="CAF3723154.1"/>
    </source>
</evidence>
<evidence type="ECO:0000259" key="4">
    <source>
        <dbReference type="Pfam" id="PF15247"/>
    </source>
</evidence>
<dbReference type="GO" id="GO:0071204">
    <property type="term" value="C:histone pre-mRNA 3'end processing complex"/>
    <property type="evidence" value="ECO:0007669"/>
    <property type="project" value="TreeGrafter"/>
</dbReference>
<name>A0A819LBX7_9BILA</name>
<evidence type="ECO:0000313" key="5">
    <source>
        <dbReference type="EMBL" id="CAF1056516.1"/>
    </source>
</evidence>
<dbReference type="GO" id="GO:0005737">
    <property type="term" value="C:cytoplasm"/>
    <property type="evidence" value="ECO:0007669"/>
    <property type="project" value="TreeGrafter"/>
</dbReference>
<dbReference type="PANTHER" id="PTHR17408">
    <property type="entry name" value="HISTONE RNA HAIRPIN-BINDING PROTEIN"/>
    <property type="match status" value="1"/>
</dbReference>
<dbReference type="EMBL" id="CAJOAZ010002834">
    <property type="protein sequence ID" value="CAF3963511.1"/>
    <property type="molecule type" value="Genomic_DNA"/>
</dbReference>
<dbReference type="AlphaFoldDB" id="A0A819LBX7"/>
<dbReference type="EMBL" id="CAJOBB010000647">
    <property type="protein sequence ID" value="CAF3723154.1"/>
    <property type="molecule type" value="Genomic_DNA"/>
</dbReference>
<dbReference type="Proteomes" id="UP000663844">
    <property type="component" value="Unassembled WGS sequence"/>
</dbReference>
<reference evidence="7" key="1">
    <citation type="submission" date="2021-02" db="EMBL/GenBank/DDBJ databases">
        <authorList>
            <person name="Nowell W R."/>
        </authorList>
    </citation>
    <scope>NUCLEOTIDE SEQUENCE</scope>
</reference>
<organism evidence="7 8">
    <name type="scientific">Adineta steineri</name>
    <dbReference type="NCBI Taxonomy" id="433720"/>
    <lineage>
        <taxon>Eukaryota</taxon>
        <taxon>Metazoa</taxon>
        <taxon>Spiralia</taxon>
        <taxon>Gnathifera</taxon>
        <taxon>Rotifera</taxon>
        <taxon>Eurotatoria</taxon>
        <taxon>Bdelloidea</taxon>
        <taxon>Adinetida</taxon>
        <taxon>Adinetidae</taxon>
        <taxon>Adineta</taxon>
    </lineage>
</organism>
<feature type="domain" description="Histone RNA hairpin-binding protein RNA-binding" evidence="4">
    <location>
        <begin position="335"/>
        <end position="403"/>
    </location>
</feature>
<dbReference type="Pfam" id="PF15247">
    <property type="entry name" value="SLBP_RNA_bind"/>
    <property type="match status" value="1"/>
</dbReference>
<dbReference type="PANTHER" id="PTHR17408:SF0">
    <property type="entry name" value="HISTONE RNA HAIRPIN-BINDING PROTEIN"/>
    <property type="match status" value="1"/>
</dbReference>
<evidence type="ECO:0000256" key="3">
    <source>
        <dbReference type="SAM" id="MobiDB-lite"/>
    </source>
</evidence>
<accession>A0A819LBX7</accession>
<proteinExistence type="inferred from homology"/>
<dbReference type="GO" id="GO:0071207">
    <property type="term" value="F:histone pre-mRNA stem-loop binding"/>
    <property type="evidence" value="ECO:0007669"/>
    <property type="project" value="TreeGrafter"/>
</dbReference>
<comment type="similarity">
    <text evidence="1">Belongs to the SLBP family.</text>
</comment>
<gene>
    <name evidence="5" type="ORF">IZO911_LOCUS20630</name>
    <name evidence="6" type="ORF">KXQ929_LOCUS12546</name>
    <name evidence="7" type="ORF">OXD698_LOCUS27399</name>
</gene>
<evidence type="ECO:0000256" key="2">
    <source>
        <dbReference type="ARBA" id="ARBA00022884"/>
    </source>
</evidence>
<sequence length="428" mass="48816">MVTYSIKDLMSLCSDYALDAQIQKILFSLDLWVPKAAREVHIDNVSQQQYAQATFSGFNRARSPSRNDSTNNNINSNRLRRTLASRSMSAEVFRSSIDTINNNACNSRIINMTDSRDLNKINATLANISLVKKSSNNQNLDDISSTGQSQIKLMPILESGENEDKSIEQPTTVRMNTTIPSTIINWTPSVENEPTTGRTSIDALFELSVRADTALKTALCENDSMTTHVNKTNSNNDRITLRKSVSVMNQKQKAGSGRSLVRAKSDMVTADASRKRALTYIARASERYFSDDPKLISEIEEIELEYLFNYIRHLKTFPKYTEMTEDDILQEVESDPHTLRQRTKEILKGKMSDSYATYIAKYPIKKQRRRECPATPNKYRKCSRRCFDGQLRTWRRNLHQFDEDSKQDIARTDGISDINENDELTLAL</sequence>
<protein>
    <recommendedName>
        <fullName evidence="4">Histone RNA hairpin-binding protein RNA-binding domain-containing protein</fullName>
    </recommendedName>
</protein>
<keyword evidence="2" id="KW-0694">RNA-binding</keyword>
<dbReference type="InterPro" id="IPR029344">
    <property type="entry name" value="SLBP_RNA_bind"/>
</dbReference>
<dbReference type="Proteomes" id="UP000663868">
    <property type="component" value="Unassembled WGS sequence"/>
</dbReference>
<evidence type="ECO:0000313" key="8">
    <source>
        <dbReference type="Proteomes" id="UP000663844"/>
    </source>
</evidence>
<evidence type="ECO:0000313" key="7">
    <source>
        <dbReference type="EMBL" id="CAF3963511.1"/>
    </source>
</evidence>
<evidence type="ECO:0000256" key="1">
    <source>
        <dbReference type="ARBA" id="ARBA00006151"/>
    </source>
</evidence>
<dbReference type="GO" id="GO:0003729">
    <property type="term" value="F:mRNA binding"/>
    <property type="evidence" value="ECO:0007669"/>
    <property type="project" value="InterPro"/>
</dbReference>
<dbReference type="InterPro" id="IPR038294">
    <property type="entry name" value="SLBP_RNA_bind_sf"/>
</dbReference>
<dbReference type="InterPro" id="IPR026502">
    <property type="entry name" value="SLBP1/SLBP2"/>
</dbReference>
<feature type="compositionally biased region" description="Low complexity" evidence="3">
    <location>
        <begin position="66"/>
        <end position="77"/>
    </location>
</feature>
<dbReference type="Proteomes" id="UP000663860">
    <property type="component" value="Unassembled WGS sequence"/>
</dbReference>
<dbReference type="EMBL" id="CAJNOE010000216">
    <property type="protein sequence ID" value="CAF1056516.1"/>
    <property type="molecule type" value="Genomic_DNA"/>
</dbReference>